<sequence>MPADLEASAIQLKARHTRSLLIAFFATCLLVPPSLRSGMRSMASLADAATVPKRAAFLSMTNQFISDAPIGKIKFWGVLPPE</sequence>
<reference evidence="2" key="3">
    <citation type="journal article" date="2018" name="Aquaculture">
        <title>Complete genome sequence of a white spot syndrome virus associated with a disease incursion in Australia.</title>
        <authorList>
            <person name="Oakey J."/>
            <person name="Smith C.S."/>
        </authorList>
    </citation>
    <scope>NUCLEOTIDE SEQUENCE [LARGE SCALE GENOMIC DNA]</scope>
    <source>
        <strain evidence="2">WSSV-AU</strain>
    </source>
</reference>
<evidence type="ECO:0000313" key="2">
    <source>
        <dbReference type="EMBL" id="ATU83808.1"/>
    </source>
</evidence>
<gene>
    <name evidence="1" type="ORF">wssv_00380</name>
</gene>
<protein>
    <submittedName>
        <fullName evidence="2">ORF1242</fullName>
    </submittedName>
    <submittedName>
        <fullName evidence="1">Wsv038</fullName>
    </submittedName>
</protein>
<dbReference type="EMBL" id="MF768985">
    <property type="protein sequence ID" value="ATU83808.1"/>
    <property type="molecule type" value="Genomic_DNA"/>
</dbReference>
<dbReference type="EMBL" id="JX515788">
    <property type="protein sequence ID" value="AFX59415.1"/>
    <property type="molecule type" value="Genomic_DNA"/>
</dbReference>
<dbReference type="Proteomes" id="UP000277283">
    <property type="component" value="Segment"/>
</dbReference>
<reference evidence="3" key="2">
    <citation type="submission" date="2012-08" db="EMBL/GenBank/DDBJ databases">
        <authorList>
            <person name="Choi T.-J."/>
        </authorList>
    </citation>
    <scope>NUCLEOTIDE SEQUENCE [LARGE SCALE GENOMIC DNA]</scope>
    <source>
        <strain evidence="3">K-LV1</strain>
    </source>
</reference>
<reference evidence="1" key="1">
    <citation type="submission" date="2012-08" db="EMBL/GenBank/DDBJ databases">
        <title>Cassytha pubescens and C. glabella (Lauraceae) are not disjunctly distributed between Australia and the Ryukyu Archipelago of Japan - evidence from morphological and molecular data.</title>
        <authorList>
            <person name="Kokubugata G."/>
            <person name="Nakamura K."/>
            <person name="Forster P.I."/>
            <person name="Wilson G.W."/>
            <person name="Holland A.E."/>
            <person name="Hirayama Y."/>
            <person name="Yokota M."/>
        </authorList>
    </citation>
    <scope>NUCLEOTIDE SEQUENCE</scope>
    <source>
        <strain evidence="1">K-LV1</strain>
    </source>
</reference>
<dbReference type="Proteomes" id="UP000267516">
    <property type="component" value="Segment"/>
</dbReference>
<organism evidence="1 3">
    <name type="scientific">White spot syndrome virus</name>
    <dbReference type="NCBI Taxonomy" id="342409"/>
    <lineage>
        <taxon>Viruses</taxon>
        <taxon>Viruses incertae sedis</taxon>
        <taxon>Naldaviricetes</taxon>
        <taxon>Nimaviridae</taxon>
        <taxon>Whispovirus</taxon>
    </lineage>
</organism>
<proteinExistence type="predicted"/>
<evidence type="ECO:0000313" key="3">
    <source>
        <dbReference type="Proteomes" id="UP000277283"/>
    </source>
</evidence>
<name>K7WJ79_9VIRU</name>
<evidence type="ECO:0000313" key="1">
    <source>
        <dbReference type="EMBL" id="AFX59415.1"/>
    </source>
</evidence>
<accession>K7WJ79</accession>